<feature type="compositionally biased region" description="Basic and acidic residues" evidence="1">
    <location>
        <begin position="128"/>
        <end position="168"/>
    </location>
</feature>
<name>A0A9N9CK64_9GLOM</name>
<feature type="region of interest" description="Disordered" evidence="1">
    <location>
        <begin position="63"/>
        <end position="168"/>
    </location>
</feature>
<keyword evidence="3" id="KW-1185">Reference proteome</keyword>
<gene>
    <name evidence="2" type="ORF">AMORRO_LOCUS7873</name>
</gene>
<organism evidence="2 3">
    <name type="scientific">Acaulospora morrowiae</name>
    <dbReference type="NCBI Taxonomy" id="94023"/>
    <lineage>
        <taxon>Eukaryota</taxon>
        <taxon>Fungi</taxon>
        <taxon>Fungi incertae sedis</taxon>
        <taxon>Mucoromycota</taxon>
        <taxon>Glomeromycotina</taxon>
        <taxon>Glomeromycetes</taxon>
        <taxon>Diversisporales</taxon>
        <taxon>Acaulosporaceae</taxon>
        <taxon>Acaulospora</taxon>
    </lineage>
</organism>
<comment type="caution">
    <text evidence="2">The sequence shown here is derived from an EMBL/GenBank/DDBJ whole genome shotgun (WGS) entry which is preliminary data.</text>
</comment>
<sequence length="168" mass="19234">MPTTDKVEGSLNKKMCPELQREVDHVEKVGEAVRGINATIGNRELTHDKVSVARDCPKPWVNARTTMPRVNEMSSHGTEVEDEPEKDEKKAVMSHEQDQERFEGRERQQDKPQPHQGGGLDMNVGSEKGIHDKTPVKFEESMRKKDQEVTISKSEHVREQLNRNDEPR</sequence>
<evidence type="ECO:0000256" key="1">
    <source>
        <dbReference type="SAM" id="MobiDB-lite"/>
    </source>
</evidence>
<dbReference type="EMBL" id="CAJVPV010006317">
    <property type="protein sequence ID" value="CAG8603221.1"/>
    <property type="molecule type" value="Genomic_DNA"/>
</dbReference>
<protein>
    <submittedName>
        <fullName evidence="2">14063_t:CDS:1</fullName>
    </submittedName>
</protein>
<dbReference type="Proteomes" id="UP000789342">
    <property type="component" value="Unassembled WGS sequence"/>
</dbReference>
<proteinExistence type="predicted"/>
<dbReference type="AlphaFoldDB" id="A0A9N9CK64"/>
<evidence type="ECO:0000313" key="3">
    <source>
        <dbReference type="Proteomes" id="UP000789342"/>
    </source>
</evidence>
<reference evidence="2" key="1">
    <citation type="submission" date="2021-06" db="EMBL/GenBank/DDBJ databases">
        <authorList>
            <person name="Kallberg Y."/>
            <person name="Tangrot J."/>
            <person name="Rosling A."/>
        </authorList>
    </citation>
    <scope>NUCLEOTIDE SEQUENCE</scope>
    <source>
        <strain evidence="2">CL551</strain>
    </source>
</reference>
<evidence type="ECO:0000313" key="2">
    <source>
        <dbReference type="EMBL" id="CAG8603221.1"/>
    </source>
</evidence>
<accession>A0A9N9CK64</accession>
<feature type="compositionally biased region" description="Basic and acidic residues" evidence="1">
    <location>
        <begin position="86"/>
        <end position="113"/>
    </location>
</feature>